<dbReference type="RefSeq" id="WP_095267397.1">
    <property type="nucleotide sequence ID" value="NZ_NPBY01000074.1"/>
</dbReference>
<dbReference type="Proteomes" id="UP000215596">
    <property type="component" value="Unassembled WGS sequence"/>
</dbReference>
<evidence type="ECO:0000313" key="1">
    <source>
        <dbReference type="EMBL" id="PAD72847.1"/>
    </source>
</evidence>
<sequence>MNNQVKPTDTQKLLHWIESKLEATRLTPAWFAYREMQKKVLLGAFETDTPPVPTIKLGDKVFACPNCQEASTAGEWNLATSDACGTHEITLIESKHAEESFFTCPKCGSEEDYGLLVVVE</sequence>
<reference evidence="1 2" key="1">
    <citation type="submission" date="2017-07" db="EMBL/GenBank/DDBJ databases">
        <title>Isolation and whole genome analysis of endospore-forming bacteria from heroin.</title>
        <authorList>
            <person name="Kalinowski J."/>
            <person name="Ahrens B."/>
            <person name="Al-Dilaimi A."/>
            <person name="Winkler A."/>
            <person name="Wibberg D."/>
            <person name="Schleenbecker U."/>
            <person name="Ruckert C."/>
            <person name="Wolfel R."/>
            <person name="Grass G."/>
        </authorList>
    </citation>
    <scope>NUCLEOTIDE SEQUENCE [LARGE SCALE GENOMIC DNA]</scope>
    <source>
        <strain evidence="1 2">7537-G1</strain>
    </source>
</reference>
<protein>
    <submittedName>
        <fullName evidence="1">Uncharacterized protein</fullName>
    </submittedName>
</protein>
<accession>A0A268EI81</accession>
<comment type="caution">
    <text evidence="1">The sequence shown here is derived from an EMBL/GenBank/DDBJ whole genome shotgun (WGS) entry which is preliminary data.</text>
</comment>
<proteinExistence type="predicted"/>
<organism evidence="1 2">
    <name type="scientific">Paenibacillus campinasensis</name>
    <dbReference type="NCBI Taxonomy" id="66347"/>
    <lineage>
        <taxon>Bacteria</taxon>
        <taxon>Bacillati</taxon>
        <taxon>Bacillota</taxon>
        <taxon>Bacilli</taxon>
        <taxon>Bacillales</taxon>
        <taxon>Paenibacillaceae</taxon>
        <taxon>Paenibacillus</taxon>
    </lineage>
</organism>
<evidence type="ECO:0000313" key="2">
    <source>
        <dbReference type="Proteomes" id="UP000215596"/>
    </source>
</evidence>
<dbReference type="AlphaFoldDB" id="A0A268EI81"/>
<gene>
    <name evidence="1" type="ORF">CHH67_21305</name>
</gene>
<dbReference type="OrthoDB" id="2667274at2"/>
<name>A0A268EI81_9BACL</name>
<dbReference type="EMBL" id="NPBY01000074">
    <property type="protein sequence ID" value="PAD72847.1"/>
    <property type="molecule type" value="Genomic_DNA"/>
</dbReference>